<reference evidence="1" key="1">
    <citation type="submission" date="2014-12" db="EMBL/GenBank/DDBJ databases">
        <title>Insight into the proteome of Arion vulgaris.</title>
        <authorList>
            <person name="Aradska J."/>
            <person name="Bulat T."/>
            <person name="Smidak R."/>
            <person name="Sarate P."/>
            <person name="Gangsoo J."/>
            <person name="Sialana F."/>
            <person name="Bilban M."/>
            <person name="Lubec G."/>
        </authorList>
    </citation>
    <scope>NUCLEOTIDE SEQUENCE</scope>
    <source>
        <tissue evidence="1">Skin</tissue>
    </source>
</reference>
<organism evidence="1">
    <name type="scientific">Arion vulgaris</name>
    <dbReference type="NCBI Taxonomy" id="1028688"/>
    <lineage>
        <taxon>Eukaryota</taxon>
        <taxon>Metazoa</taxon>
        <taxon>Spiralia</taxon>
        <taxon>Lophotrochozoa</taxon>
        <taxon>Mollusca</taxon>
        <taxon>Gastropoda</taxon>
        <taxon>Heterobranchia</taxon>
        <taxon>Euthyneura</taxon>
        <taxon>Panpulmonata</taxon>
        <taxon>Eupulmonata</taxon>
        <taxon>Stylommatophora</taxon>
        <taxon>Helicina</taxon>
        <taxon>Arionoidea</taxon>
        <taxon>Arionidae</taxon>
        <taxon>Arion</taxon>
    </lineage>
</organism>
<proteinExistence type="predicted"/>
<evidence type="ECO:0000313" key="1">
    <source>
        <dbReference type="EMBL" id="CEK77682.1"/>
    </source>
</evidence>
<dbReference type="EMBL" id="HACG01030817">
    <property type="protein sequence ID" value="CEK77682.1"/>
    <property type="molecule type" value="Transcribed_RNA"/>
</dbReference>
<dbReference type="AlphaFoldDB" id="A0A0B7AAH0"/>
<protein>
    <submittedName>
        <fullName evidence="1">Uncharacterized protein</fullName>
    </submittedName>
</protein>
<name>A0A0B7AAH0_9EUPU</name>
<accession>A0A0B7AAH0</accession>
<sequence length="79" mass="8844">MLLIDKATPRTIQKLKAKQLAPFLQNGDLDTTSFVKTEFLIARESGDGKEDTNQTDVVLSDGEPLEIDYSNLTYIEIEP</sequence>
<gene>
    <name evidence="1" type="primary">ORF106074</name>
</gene>
<feature type="non-terminal residue" evidence="1">
    <location>
        <position position="79"/>
    </location>
</feature>